<evidence type="ECO:0000313" key="3">
    <source>
        <dbReference type="Proteomes" id="UP000073492"/>
    </source>
</evidence>
<dbReference type="InterPro" id="IPR052895">
    <property type="entry name" value="HetReg/Transcr_Mod"/>
</dbReference>
<evidence type="ECO:0000259" key="1">
    <source>
        <dbReference type="Pfam" id="PF06985"/>
    </source>
</evidence>
<dbReference type="OrthoDB" id="3921930at2759"/>
<evidence type="ECO:0000313" key="2">
    <source>
        <dbReference type="EMBL" id="KXT00579.1"/>
    </source>
</evidence>
<dbReference type="STRING" id="113226.A0A139HDW7"/>
<keyword evidence="3" id="KW-1185">Reference proteome</keyword>
<dbReference type="AlphaFoldDB" id="A0A139HDW7"/>
<name>A0A139HDW7_9PEZI</name>
<protein>
    <recommendedName>
        <fullName evidence="1">Heterokaryon incompatibility domain-containing protein</fullName>
    </recommendedName>
</protein>
<dbReference type="PANTHER" id="PTHR24148">
    <property type="entry name" value="ANKYRIN REPEAT DOMAIN-CONTAINING PROTEIN 39 HOMOLOG-RELATED"/>
    <property type="match status" value="1"/>
</dbReference>
<reference evidence="2 3" key="1">
    <citation type="submission" date="2015-07" db="EMBL/GenBank/DDBJ databases">
        <title>Comparative genomics of the Sigatoka disease complex on banana suggests a link between parallel evolutionary changes in Pseudocercospora fijiensis and Pseudocercospora eumusae and increased virulence on the banana host.</title>
        <authorList>
            <person name="Chang T.-C."/>
            <person name="Salvucci A."/>
            <person name="Crous P.W."/>
            <person name="Stergiopoulos I."/>
        </authorList>
    </citation>
    <scope>NUCLEOTIDE SEQUENCE [LARGE SCALE GENOMIC DNA]</scope>
    <source>
        <strain evidence="2 3">CBS 116634</strain>
    </source>
</reference>
<organism evidence="2 3">
    <name type="scientific">Pseudocercospora musae</name>
    <dbReference type="NCBI Taxonomy" id="113226"/>
    <lineage>
        <taxon>Eukaryota</taxon>
        <taxon>Fungi</taxon>
        <taxon>Dikarya</taxon>
        <taxon>Ascomycota</taxon>
        <taxon>Pezizomycotina</taxon>
        <taxon>Dothideomycetes</taxon>
        <taxon>Dothideomycetidae</taxon>
        <taxon>Mycosphaerellales</taxon>
        <taxon>Mycosphaerellaceae</taxon>
        <taxon>Pseudocercospora</taxon>
    </lineage>
</organism>
<dbReference type="Pfam" id="PF06985">
    <property type="entry name" value="HET"/>
    <property type="match status" value="1"/>
</dbReference>
<dbReference type="InterPro" id="IPR010730">
    <property type="entry name" value="HET"/>
</dbReference>
<accession>A0A139HDW7</accession>
<dbReference type="PANTHER" id="PTHR24148:SF73">
    <property type="entry name" value="HET DOMAIN PROTEIN (AFU_ORTHOLOGUE AFUA_8G01020)"/>
    <property type="match status" value="1"/>
</dbReference>
<dbReference type="EMBL" id="LFZO01000678">
    <property type="protein sequence ID" value="KXT00579.1"/>
    <property type="molecule type" value="Genomic_DNA"/>
</dbReference>
<comment type="caution">
    <text evidence="2">The sequence shown here is derived from an EMBL/GenBank/DDBJ whole genome shotgun (WGS) entry which is preliminary data.</text>
</comment>
<feature type="domain" description="Heterokaryon incompatibility" evidence="1">
    <location>
        <begin position="44"/>
        <end position="83"/>
    </location>
</feature>
<sequence>MLTIYAPLNRERKEIRLLRILPSSDELETKCSLKTVSLLDQSDFEALSYCWGDPSVTTQITLCGREVSVTLNLGHALKQFRESAQTA</sequence>
<gene>
    <name evidence="2" type="ORF">AC579_5068</name>
</gene>
<dbReference type="Proteomes" id="UP000073492">
    <property type="component" value="Unassembled WGS sequence"/>
</dbReference>
<proteinExistence type="predicted"/>